<dbReference type="GO" id="GO:0030288">
    <property type="term" value="C:outer membrane-bounded periplasmic space"/>
    <property type="evidence" value="ECO:0007669"/>
    <property type="project" value="InterPro"/>
</dbReference>
<accession>A0A644WMB8</accession>
<dbReference type="AlphaFoldDB" id="A0A644WMB8"/>
<organism evidence="1">
    <name type="scientific">bioreactor metagenome</name>
    <dbReference type="NCBI Taxonomy" id="1076179"/>
    <lineage>
        <taxon>unclassified sequences</taxon>
        <taxon>metagenomes</taxon>
        <taxon>ecological metagenomes</taxon>
    </lineage>
</organism>
<name>A0A644WMB8_9ZZZZ</name>
<dbReference type="EMBL" id="VSSQ01001057">
    <property type="protein sequence ID" value="MPM04641.1"/>
    <property type="molecule type" value="Genomic_DNA"/>
</dbReference>
<dbReference type="Pfam" id="PF03783">
    <property type="entry name" value="CsgG"/>
    <property type="match status" value="1"/>
</dbReference>
<dbReference type="InterPro" id="IPR005534">
    <property type="entry name" value="Curli_assmbl/transp-comp_CsgG"/>
</dbReference>
<protein>
    <submittedName>
        <fullName evidence="1">Uncharacterized protein</fullName>
    </submittedName>
</protein>
<comment type="caution">
    <text evidence="1">The sequence shown here is derived from an EMBL/GenBank/DDBJ whole genome shotgun (WGS) entry which is preliminary data.</text>
</comment>
<proteinExistence type="predicted"/>
<sequence>MRVSVLFTPTCQPTFTSSKHKKTIAMKTQNFFFSFLLFAGIIINVTNHAKAQEKVAVLNIYTNLPGYSSLTMGNLYRIELAKNSSYSVIDRWDMNTLITEKKINADCNNTQCLTEIGNVIGADKMITGSVEAYSNNTIMITVRMINVDSAKAIKTTVTDYIYNPAEIVSMIDISIREMLGSSVDQNLKTKLTDKNAFAASQNVRSNRLNASGPRIGLTVLTGDNADIMQQPQQLGGFDGYPAMFQFGYQFEAQYLNEGSFQALFEFIPLITGLDQGLFIPSFTMMNGLRNNRSGWEFAFGPTVVLNKMSNGYYSEGEWHLASDWTDTIPNPNYLVTRTDSRGDYKLTSGFVFAFGKTFRSGNLNIPVNLYAIPSKEGIRFGASFGYNSKNR</sequence>
<reference evidence="1" key="1">
    <citation type="submission" date="2019-08" db="EMBL/GenBank/DDBJ databases">
        <authorList>
            <person name="Kucharzyk K."/>
            <person name="Murdoch R.W."/>
            <person name="Higgins S."/>
            <person name="Loffler F."/>
        </authorList>
    </citation>
    <scope>NUCLEOTIDE SEQUENCE</scope>
</reference>
<gene>
    <name evidence="1" type="ORF">SDC9_50920</name>
</gene>
<evidence type="ECO:0000313" key="1">
    <source>
        <dbReference type="EMBL" id="MPM04641.1"/>
    </source>
</evidence>
<dbReference type="Gene3D" id="3.40.50.10610">
    <property type="entry name" value="ABC-type transport auxiliary lipoprotein component"/>
    <property type="match status" value="1"/>
</dbReference>